<proteinExistence type="predicted"/>
<reference evidence="2 3" key="1">
    <citation type="submission" date="2018-10" db="EMBL/GenBank/DDBJ databases">
        <title>Fifty Aureobasidium pullulans genomes reveal a recombining polyextremotolerant generalist.</title>
        <authorList>
            <person name="Gostincar C."/>
            <person name="Turk M."/>
            <person name="Zajc J."/>
            <person name="Gunde-Cimerman N."/>
        </authorList>
    </citation>
    <scope>NUCLEOTIDE SEQUENCE [LARGE SCALE GENOMIC DNA]</scope>
    <source>
        <strain evidence="2 3">EXF-6604</strain>
    </source>
</reference>
<accession>A0A4S9KHG8</accession>
<sequence>MSTFVLVLLMTVLIVSTMASTEQNVVDDNECIFQRYRPAREAFSADSAVQKPLGTSISSVGTMSITKTLDRDEMTFVSTPISTSTSTHTIIPDGTITSAIIPDGCVVSDITSTPTSTSTVPDVLIDSAITRCIAAVTNGTATRTESWFASGSECFPPAAPSPQTCLNAELLERAESLWRGHTEHDKLKARGKQLMEKEETLLAGFQVLHESMQQHEDLMQKFHHYGVWLLEWATRLKEAQANLRWEKNKIATFSTFFSRAWAKRWWIRRV</sequence>
<dbReference type="AlphaFoldDB" id="A0A4S9KHG8"/>
<comment type="caution">
    <text evidence="2">The sequence shown here is derived from an EMBL/GenBank/DDBJ whole genome shotgun (WGS) entry which is preliminary data.</text>
</comment>
<evidence type="ECO:0000313" key="2">
    <source>
        <dbReference type="EMBL" id="THY14904.1"/>
    </source>
</evidence>
<evidence type="ECO:0000313" key="3">
    <source>
        <dbReference type="Proteomes" id="UP000306584"/>
    </source>
</evidence>
<protein>
    <submittedName>
        <fullName evidence="2">Uncharacterized protein</fullName>
    </submittedName>
</protein>
<dbReference type="EMBL" id="QZBD01000429">
    <property type="protein sequence ID" value="THY14904.1"/>
    <property type="molecule type" value="Genomic_DNA"/>
</dbReference>
<gene>
    <name evidence="2" type="ORF">D6D01_08023</name>
</gene>
<feature type="signal peptide" evidence="1">
    <location>
        <begin position="1"/>
        <end position="19"/>
    </location>
</feature>
<dbReference type="Proteomes" id="UP000306584">
    <property type="component" value="Unassembled WGS sequence"/>
</dbReference>
<organism evidence="2 3">
    <name type="scientific">Aureobasidium pullulans</name>
    <name type="common">Black yeast</name>
    <name type="synonym">Pullularia pullulans</name>
    <dbReference type="NCBI Taxonomy" id="5580"/>
    <lineage>
        <taxon>Eukaryota</taxon>
        <taxon>Fungi</taxon>
        <taxon>Dikarya</taxon>
        <taxon>Ascomycota</taxon>
        <taxon>Pezizomycotina</taxon>
        <taxon>Dothideomycetes</taxon>
        <taxon>Dothideomycetidae</taxon>
        <taxon>Dothideales</taxon>
        <taxon>Saccotheciaceae</taxon>
        <taxon>Aureobasidium</taxon>
    </lineage>
</organism>
<evidence type="ECO:0000256" key="1">
    <source>
        <dbReference type="SAM" id="SignalP"/>
    </source>
</evidence>
<keyword evidence="1" id="KW-0732">Signal</keyword>
<name>A0A4S9KHG8_AURPU</name>
<feature type="chain" id="PRO_5020653391" evidence="1">
    <location>
        <begin position="20"/>
        <end position="270"/>
    </location>
</feature>